<reference evidence="3" key="1">
    <citation type="submission" date="2020-02" db="EMBL/GenBank/DDBJ databases">
        <title>Streptomyces sp. ASO4wet.</title>
        <authorList>
            <person name="Risdian C."/>
            <person name="Landwehr W."/>
            <person name="Schupp P."/>
            <person name="Wink J."/>
        </authorList>
    </citation>
    <scope>NUCLEOTIDE SEQUENCE [LARGE SCALE GENOMIC DNA]</scope>
    <source>
        <strain evidence="3">ASO4wet</strain>
    </source>
</reference>
<dbReference type="KEGG" id="sbat:G4Z16_17950"/>
<name>A0A7T1WUJ6_9ACTN</name>
<dbReference type="EMBL" id="CP048882">
    <property type="protein sequence ID" value="QPP07975.1"/>
    <property type="molecule type" value="Genomic_DNA"/>
</dbReference>
<dbReference type="AlphaFoldDB" id="A0A7T1WUJ6"/>
<dbReference type="InterPro" id="IPR036689">
    <property type="entry name" value="ESAT-6-like_sf"/>
</dbReference>
<evidence type="ECO:0008006" key="4">
    <source>
        <dbReference type="Google" id="ProtNLM"/>
    </source>
</evidence>
<dbReference type="Gene3D" id="1.10.287.1060">
    <property type="entry name" value="ESAT-6-like"/>
    <property type="match status" value="1"/>
</dbReference>
<keyword evidence="3" id="KW-1185">Reference proteome</keyword>
<protein>
    <recommendedName>
        <fullName evidence="4">Excreted virulence factor EspC (Type VII ESX diderm)</fullName>
    </recommendedName>
</protein>
<feature type="region of interest" description="Disordered" evidence="1">
    <location>
        <begin position="74"/>
        <end position="104"/>
    </location>
</feature>
<dbReference type="RefSeq" id="WP_197351769.1">
    <property type="nucleotide sequence ID" value="NZ_CP048882.1"/>
</dbReference>
<accession>A0A7T1WUJ6</accession>
<dbReference type="Proteomes" id="UP000595046">
    <property type="component" value="Chromosome"/>
</dbReference>
<evidence type="ECO:0000256" key="1">
    <source>
        <dbReference type="SAM" id="MobiDB-lite"/>
    </source>
</evidence>
<evidence type="ECO:0000313" key="3">
    <source>
        <dbReference type="Proteomes" id="UP000595046"/>
    </source>
</evidence>
<organism evidence="2 3">
    <name type="scientific">Streptomyces bathyalis</name>
    <dbReference type="NCBI Taxonomy" id="2710756"/>
    <lineage>
        <taxon>Bacteria</taxon>
        <taxon>Bacillati</taxon>
        <taxon>Actinomycetota</taxon>
        <taxon>Actinomycetes</taxon>
        <taxon>Kitasatosporales</taxon>
        <taxon>Streptomycetaceae</taxon>
        <taxon>Streptomyces</taxon>
    </lineage>
</organism>
<proteinExistence type="predicted"/>
<gene>
    <name evidence="2" type="ORF">G4Z16_17950</name>
</gene>
<dbReference type="SUPFAM" id="SSF140453">
    <property type="entry name" value="EsxAB dimer-like"/>
    <property type="match status" value="1"/>
</dbReference>
<sequence length="104" mass="11009">MTDVRVEPGELRSASGKIKKAVDKGDDAKLDEIANGADFGHGDAAKAFSELMATWNVAVTKTLKDDAESAADKLNDNAASYERSERQSQNHFTGPAAGVPGPIY</sequence>
<evidence type="ECO:0000313" key="2">
    <source>
        <dbReference type="EMBL" id="QPP07975.1"/>
    </source>
</evidence>